<evidence type="ECO:0000256" key="8">
    <source>
        <dbReference type="SAM" id="Phobius"/>
    </source>
</evidence>
<comment type="subcellular location">
    <subcellularLocation>
        <location evidence="1">Cell membrane</location>
        <topology evidence="1">Multi-pass membrane protein</topology>
    </subcellularLocation>
</comment>
<reference evidence="10 11" key="1">
    <citation type="submission" date="2016-10" db="EMBL/GenBank/DDBJ databases">
        <authorList>
            <person name="de Groot N.N."/>
        </authorList>
    </citation>
    <scope>NUCLEOTIDE SEQUENCE [LARGE SCALE GENOMIC DNA]</scope>
    <source>
        <strain evidence="10 11">DSM 22024</strain>
    </source>
</reference>
<feature type="transmembrane region" description="Helical" evidence="8">
    <location>
        <begin position="286"/>
        <end position="307"/>
    </location>
</feature>
<dbReference type="EMBL" id="LT629732">
    <property type="protein sequence ID" value="SDS59126.1"/>
    <property type="molecule type" value="Genomic_DNA"/>
</dbReference>
<accession>A0A1H1TGN5</accession>
<dbReference type="GO" id="GO:0005886">
    <property type="term" value="C:plasma membrane"/>
    <property type="evidence" value="ECO:0007669"/>
    <property type="project" value="UniProtKB-SubCell"/>
</dbReference>
<evidence type="ECO:0000256" key="1">
    <source>
        <dbReference type="ARBA" id="ARBA00004651"/>
    </source>
</evidence>
<keyword evidence="11" id="KW-1185">Reference proteome</keyword>
<dbReference type="PANTHER" id="PTHR33932">
    <property type="entry name" value="NA(+)/H(+) ANTIPORTER SUBUNIT B"/>
    <property type="match status" value="1"/>
</dbReference>
<dbReference type="Pfam" id="PF04039">
    <property type="entry name" value="MnhB"/>
    <property type="match status" value="1"/>
</dbReference>
<comment type="similarity">
    <text evidence="2">Belongs to the CPA3 antiporters (TC 2.A.63) subunit B family.</text>
</comment>
<evidence type="ECO:0000259" key="9">
    <source>
        <dbReference type="Pfam" id="PF04039"/>
    </source>
</evidence>
<feature type="transmembrane region" description="Helical" evidence="8">
    <location>
        <begin position="186"/>
        <end position="203"/>
    </location>
</feature>
<dbReference type="InterPro" id="IPR007182">
    <property type="entry name" value="MnhB"/>
</dbReference>
<feature type="region of interest" description="Disordered" evidence="7">
    <location>
        <begin position="105"/>
        <end position="173"/>
    </location>
</feature>
<organism evidence="10 11">
    <name type="scientific">Actinopolymorpha singaporensis</name>
    <dbReference type="NCBI Taxonomy" id="117157"/>
    <lineage>
        <taxon>Bacteria</taxon>
        <taxon>Bacillati</taxon>
        <taxon>Actinomycetota</taxon>
        <taxon>Actinomycetes</taxon>
        <taxon>Propionibacteriales</taxon>
        <taxon>Actinopolymorphaceae</taxon>
        <taxon>Actinopolymorpha</taxon>
    </lineage>
</organism>
<evidence type="ECO:0000313" key="10">
    <source>
        <dbReference type="EMBL" id="SDS59126.1"/>
    </source>
</evidence>
<keyword evidence="5 8" id="KW-1133">Transmembrane helix</keyword>
<protein>
    <submittedName>
        <fullName evidence="10">Multicomponent Na+:H+ antiporter subunit B</fullName>
    </submittedName>
</protein>
<feature type="transmembrane region" description="Helical" evidence="8">
    <location>
        <begin position="209"/>
        <end position="231"/>
    </location>
</feature>
<dbReference type="Proteomes" id="UP000198983">
    <property type="component" value="Chromosome I"/>
</dbReference>
<dbReference type="PANTHER" id="PTHR33932:SF4">
    <property type="entry name" value="NA(+)_H(+) ANTIPORTER SUBUNIT B"/>
    <property type="match status" value="1"/>
</dbReference>
<dbReference type="PROSITE" id="PS51257">
    <property type="entry name" value="PROKAR_LIPOPROTEIN"/>
    <property type="match status" value="1"/>
</dbReference>
<dbReference type="AlphaFoldDB" id="A0A1H1TGN5"/>
<keyword evidence="4 8" id="KW-0812">Transmembrane</keyword>
<feature type="compositionally biased region" description="Gly residues" evidence="7">
    <location>
        <begin position="333"/>
        <end position="344"/>
    </location>
</feature>
<dbReference type="STRING" id="117157.SAMN04489717_3181"/>
<evidence type="ECO:0000256" key="7">
    <source>
        <dbReference type="SAM" id="MobiDB-lite"/>
    </source>
</evidence>
<feature type="compositionally biased region" description="Low complexity" evidence="7">
    <location>
        <begin position="105"/>
        <end position="114"/>
    </location>
</feature>
<keyword evidence="6 8" id="KW-0472">Membrane</keyword>
<feature type="domain" description="Na+/H+ antiporter MnhB subunit-related protein" evidence="9">
    <location>
        <begin position="181"/>
        <end position="300"/>
    </location>
</feature>
<proteinExistence type="inferred from homology"/>
<feature type="region of interest" description="Disordered" evidence="7">
    <location>
        <begin position="315"/>
        <end position="344"/>
    </location>
</feature>
<evidence type="ECO:0000256" key="6">
    <source>
        <dbReference type="ARBA" id="ARBA00023136"/>
    </source>
</evidence>
<name>A0A1H1TGN5_9ACTN</name>
<evidence type="ECO:0000313" key="11">
    <source>
        <dbReference type="Proteomes" id="UP000198983"/>
    </source>
</evidence>
<dbReference type="RefSeq" id="WP_092654444.1">
    <property type="nucleotide sequence ID" value="NZ_LT629732.1"/>
</dbReference>
<gene>
    <name evidence="10" type="ORF">SAMN04489717_3181</name>
</gene>
<dbReference type="InterPro" id="IPR050622">
    <property type="entry name" value="CPA3_antiporter_subunitB"/>
</dbReference>
<evidence type="ECO:0000256" key="5">
    <source>
        <dbReference type="ARBA" id="ARBA00022989"/>
    </source>
</evidence>
<feature type="transmembrane region" description="Helical" evidence="8">
    <location>
        <begin position="76"/>
        <end position="94"/>
    </location>
</feature>
<sequence length="344" mass="35099">MSAERRSVSEATHRPVVGAVLSLGCLGVLVVALLGLPDDRAPLPAVARHALEMSLPVWHSTEPVNVVVYGVRGFDTFGETFLLLAAVVGVVLLARTREPRAGFVGEEAAAGPEQQQEDPGAEKRPGESGDAQGEGEEDTARAAERAEQKGEEESRAPATPDDEPLGTPAPEPAQGMSVVVRGGIRTAAPVLAVMGTYLVAWGYSPGGGFPGGAVLLGVVLLVYAALGYGAISRVIRPGLLEPLELAGALAICALGLVGLAVAGAFWANWLPLAPAQTIRSGGIVQAFSVAELVEVSTGLTLAVFGLLGMRHDWAPDPGNGNGDGDDGDDRAGRGGNGNDAGGSR</sequence>
<feature type="transmembrane region" description="Helical" evidence="8">
    <location>
        <begin position="243"/>
        <end position="266"/>
    </location>
</feature>
<evidence type="ECO:0000256" key="3">
    <source>
        <dbReference type="ARBA" id="ARBA00022475"/>
    </source>
</evidence>
<evidence type="ECO:0000256" key="2">
    <source>
        <dbReference type="ARBA" id="ARBA00009425"/>
    </source>
</evidence>
<evidence type="ECO:0000256" key="4">
    <source>
        <dbReference type="ARBA" id="ARBA00022692"/>
    </source>
</evidence>
<dbReference type="OrthoDB" id="4752635at2"/>
<feature type="transmembrane region" description="Helical" evidence="8">
    <location>
        <begin position="16"/>
        <end position="36"/>
    </location>
</feature>
<feature type="compositionally biased region" description="Basic and acidic residues" evidence="7">
    <location>
        <begin position="138"/>
        <end position="155"/>
    </location>
</feature>
<keyword evidence="3" id="KW-1003">Cell membrane</keyword>